<keyword evidence="1" id="KW-0175">Coiled coil</keyword>
<dbReference type="EMBL" id="WIGO01000046">
    <property type="protein sequence ID" value="KAF6834724.1"/>
    <property type="molecule type" value="Genomic_DNA"/>
</dbReference>
<organism evidence="3 4">
    <name type="scientific">Colletotrichum plurivorum</name>
    <dbReference type="NCBI Taxonomy" id="2175906"/>
    <lineage>
        <taxon>Eukaryota</taxon>
        <taxon>Fungi</taxon>
        <taxon>Dikarya</taxon>
        <taxon>Ascomycota</taxon>
        <taxon>Pezizomycotina</taxon>
        <taxon>Sordariomycetes</taxon>
        <taxon>Hypocreomycetidae</taxon>
        <taxon>Glomerellales</taxon>
        <taxon>Glomerellaceae</taxon>
        <taxon>Colletotrichum</taxon>
        <taxon>Colletotrichum orchidearum species complex</taxon>
    </lineage>
</organism>
<evidence type="ECO:0000256" key="2">
    <source>
        <dbReference type="SAM" id="MobiDB-lite"/>
    </source>
</evidence>
<dbReference type="AlphaFoldDB" id="A0A8H6NIK4"/>
<feature type="region of interest" description="Disordered" evidence="2">
    <location>
        <begin position="285"/>
        <end position="309"/>
    </location>
</feature>
<feature type="region of interest" description="Disordered" evidence="2">
    <location>
        <begin position="232"/>
        <end position="266"/>
    </location>
</feature>
<name>A0A8H6NIK4_9PEZI</name>
<reference evidence="3" key="1">
    <citation type="journal article" date="2020" name="Phytopathology">
        <title>Genome Sequence Resources of Colletotrichum truncatum, C. plurivorum, C. musicola, and C. sojae: Four Species Pathogenic to Soybean (Glycine max).</title>
        <authorList>
            <person name="Rogerio F."/>
            <person name="Boufleur T.R."/>
            <person name="Ciampi-Guillardi M."/>
            <person name="Sukno S.A."/>
            <person name="Thon M.R."/>
            <person name="Massola Junior N.S."/>
            <person name="Baroncelli R."/>
        </authorList>
    </citation>
    <scope>NUCLEOTIDE SEQUENCE</scope>
    <source>
        <strain evidence="3">LFN00145</strain>
    </source>
</reference>
<feature type="compositionally biased region" description="Basic and acidic residues" evidence="2">
    <location>
        <begin position="232"/>
        <end position="253"/>
    </location>
</feature>
<protein>
    <submittedName>
        <fullName evidence="3">Uncharacterized protein</fullName>
    </submittedName>
</protein>
<comment type="caution">
    <text evidence="3">The sequence shown here is derived from an EMBL/GenBank/DDBJ whole genome shotgun (WGS) entry which is preliminary data.</text>
</comment>
<keyword evidence="4" id="KW-1185">Reference proteome</keyword>
<dbReference type="Proteomes" id="UP000654918">
    <property type="component" value="Unassembled WGS sequence"/>
</dbReference>
<accession>A0A8H6NIK4</accession>
<sequence>MASNKSEEDLVAEARAEMQAEKRRYINELKDRGQQFLDLVEAKKAEMKKKAEAQAAEEANDDNSKTGVVADEIVAAGKPTAEILLAFIEVDKVPNHPQTAQNFGFDRCHSPKDQSELLGVYRAIMITLDVAPATVQEWVAESKMAILKNIQSNLRRVLEAGGNEPETTNLLKDAFRFFTRNRYIWDPSHMNAETRAIVNAGTAPSFNPDEGDGDIEFAEYHKRMFDSLQKVREDAEAREARGEPRNAPGDHGRPSVFHLKGPDGRRGLKALAEEMDNQIIARKVAEKKAAMQAEEEAKKQQGAGLEDAN</sequence>
<proteinExistence type="predicted"/>
<feature type="compositionally biased region" description="Basic and acidic residues" evidence="2">
    <location>
        <begin position="285"/>
        <end position="299"/>
    </location>
</feature>
<evidence type="ECO:0000256" key="1">
    <source>
        <dbReference type="SAM" id="Coils"/>
    </source>
</evidence>
<feature type="coiled-coil region" evidence="1">
    <location>
        <begin position="4"/>
        <end position="62"/>
    </location>
</feature>
<evidence type="ECO:0000313" key="4">
    <source>
        <dbReference type="Proteomes" id="UP000654918"/>
    </source>
</evidence>
<gene>
    <name evidence="3" type="ORF">CPLU01_04818</name>
</gene>
<evidence type="ECO:0000313" key="3">
    <source>
        <dbReference type="EMBL" id="KAF6834724.1"/>
    </source>
</evidence>